<dbReference type="eggNOG" id="COG0308">
    <property type="taxonomic scope" value="Bacteria"/>
</dbReference>
<organism evidence="5 6">
    <name type="scientific">Alkaliphilus metalliredigens (strain QYMF)</name>
    <dbReference type="NCBI Taxonomy" id="293826"/>
    <lineage>
        <taxon>Bacteria</taxon>
        <taxon>Bacillati</taxon>
        <taxon>Bacillota</taxon>
        <taxon>Clostridia</taxon>
        <taxon>Peptostreptococcales</taxon>
        <taxon>Natronincolaceae</taxon>
        <taxon>Alkaliphilus</taxon>
    </lineage>
</organism>
<evidence type="ECO:0000259" key="4">
    <source>
        <dbReference type="Pfam" id="PF01433"/>
    </source>
</evidence>
<keyword evidence="2" id="KW-0479">Metal-binding</keyword>
<keyword evidence="6" id="KW-1185">Reference proteome</keyword>
<keyword evidence="5" id="KW-0031">Aminopeptidase</keyword>
<dbReference type="Gene3D" id="1.10.390.10">
    <property type="entry name" value="Neutral Protease Domain 2"/>
    <property type="match status" value="1"/>
</dbReference>
<feature type="transmembrane region" description="Helical" evidence="3">
    <location>
        <begin position="12"/>
        <end position="29"/>
    </location>
</feature>
<gene>
    <name evidence="5" type="ordered locus">Amet_4762</name>
</gene>
<keyword evidence="5" id="KW-0378">Hydrolase</keyword>
<dbReference type="AlphaFoldDB" id="A6TXB0"/>
<dbReference type="HOGENOM" id="CLU_015077_1_0_9"/>
<name>A6TXB0_ALKMQ</name>
<dbReference type="PANTHER" id="PTHR45726:SF3">
    <property type="entry name" value="LEUKOTRIENE A-4 HYDROLASE"/>
    <property type="match status" value="1"/>
</dbReference>
<proteinExistence type="predicted"/>
<dbReference type="GO" id="GO:0008270">
    <property type="term" value="F:zinc ion binding"/>
    <property type="evidence" value="ECO:0007669"/>
    <property type="project" value="InterPro"/>
</dbReference>
<dbReference type="GO" id="GO:0008237">
    <property type="term" value="F:metallopeptidase activity"/>
    <property type="evidence" value="ECO:0007669"/>
    <property type="project" value="InterPro"/>
</dbReference>
<dbReference type="InterPro" id="IPR027268">
    <property type="entry name" value="Peptidase_M4/M1_CTD_sf"/>
</dbReference>
<evidence type="ECO:0000313" key="6">
    <source>
        <dbReference type="Proteomes" id="UP000001572"/>
    </source>
</evidence>
<dbReference type="InterPro" id="IPR014782">
    <property type="entry name" value="Peptidase_M1_dom"/>
</dbReference>
<comment type="cofactor">
    <cofactor evidence="2">
        <name>Zn(2+)</name>
        <dbReference type="ChEBI" id="CHEBI:29105"/>
    </cofactor>
    <text evidence="2">Binds 1 zinc ion per subunit.</text>
</comment>
<keyword evidence="3" id="KW-0812">Transmembrane</keyword>
<feature type="binding site" evidence="2">
    <location>
        <position position="373"/>
    </location>
    <ligand>
        <name>Zn(2+)</name>
        <dbReference type="ChEBI" id="CHEBI:29105"/>
        <note>catalytic</note>
    </ligand>
</feature>
<feature type="domain" description="Peptidase M1 membrane alanine aminopeptidase" evidence="4">
    <location>
        <begin position="289"/>
        <end position="496"/>
    </location>
</feature>
<feature type="binding site" evidence="2">
    <location>
        <position position="350"/>
    </location>
    <ligand>
        <name>Zn(2+)</name>
        <dbReference type="ChEBI" id="CHEBI:29105"/>
        <note>catalytic</note>
    </ligand>
</feature>
<dbReference type="CDD" id="cd09604">
    <property type="entry name" value="M1_APN_like"/>
    <property type="match status" value="1"/>
</dbReference>
<keyword evidence="5" id="KW-0645">Protease</keyword>
<evidence type="ECO:0000256" key="3">
    <source>
        <dbReference type="SAM" id="Phobius"/>
    </source>
</evidence>
<dbReference type="KEGG" id="amt:Amet_4762"/>
<evidence type="ECO:0000256" key="2">
    <source>
        <dbReference type="PIRSR" id="PIRSR634015-3"/>
    </source>
</evidence>
<feature type="active site" description="Proton donor" evidence="1">
    <location>
        <position position="437"/>
    </location>
</feature>
<dbReference type="STRING" id="293826.Amet_4762"/>
<dbReference type="EMBL" id="CP000724">
    <property type="protein sequence ID" value="ABR50828.1"/>
    <property type="molecule type" value="Genomic_DNA"/>
</dbReference>
<accession>A6TXB0</accession>
<reference evidence="6" key="1">
    <citation type="journal article" date="2016" name="Genome Announc.">
        <title>Complete genome sequence of Alkaliphilus metalliredigens strain QYMF, an alkaliphilic and metal-reducing bacterium isolated from borax-contaminated leachate ponds.</title>
        <authorList>
            <person name="Hwang C."/>
            <person name="Copeland A."/>
            <person name="Lucas S."/>
            <person name="Lapidus A."/>
            <person name="Barry K."/>
            <person name="Detter J.C."/>
            <person name="Glavina Del Rio T."/>
            <person name="Hammon N."/>
            <person name="Israni S."/>
            <person name="Dalin E."/>
            <person name="Tice H."/>
            <person name="Pitluck S."/>
            <person name="Chertkov O."/>
            <person name="Brettin T."/>
            <person name="Bruce D."/>
            <person name="Han C."/>
            <person name="Schmutz J."/>
            <person name="Larimer F."/>
            <person name="Land M.L."/>
            <person name="Hauser L."/>
            <person name="Kyrpides N."/>
            <person name="Mikhailova N."/>
            <person name="Ye Q."/>
            <person name="Zhou J."/>
            <person name="Richardson P."/>
            <person name="Fields M.W."/>
        </authorList>
    </citation>
    <scope>NUCLEOTIDE SEQUENCE [LARGE SCALE GENOMIC DNA]</scope>
    <source>
        <strain evidence="6">QYMF</strain>
    </source>
</reference>
<protein>
    <submittedName>
        <fullName evidence="5">Peptidase M1, membrane alanine aminopeptidase-like protein</fullName>
    </submittedName>
</protein>
<dbReference type="InterPro" id="IPR034015">
    <property type="entry name" value="M1_LTA4H"/>
</dbReference>
<dbReference type="GO" id="GO:0004177">
    <property type="term" value="F:aminopeptidase activity"/>
    <property type="evidence" value="ECO:0007669"/>
    <property type="project" value="UniProtKB-KW"/>
</dbReference>
<feature type="binding site" evidence="2">
    <location>
        <position position="354"/>
    </location>
    <ligand>
        <name>Zn(2+)</name>
        <dbReference type="ChEBI" id="CHEBI:29105"/>
        <note>catalytic</note>
    </ligand>
</feature>
<keyword evidence="2" id="KW-0862">Zinc</keyword>
<feature type="active site" description="Proton acceptor" evidence="1">
    <location>
        <position position="351"/>
    </location>
</feature>
<dbReference type="RefSeq" id="WP_012065713.1">
    <property type="nucleotide sequence ID" value="NC_009633.1"/>
</dbReference>
<dbReference type="SUPFAM" id="SSF55486">
    <property type="entry name" value="Metalloproteases ('zincins'), catalytic domain"/>
    <property type="match status" value="1"/>
</dbReference>
<keyword evidence="3" id="KW-0472">Membrane</keyword>
<dbReference type="PANTHER" id="PTHR45726">
    <property type="entry name" value="LEUKOTRIENE A-4 HYDROLASE"/>
    <property type="match status" value="1"/>
</dbReference>
<dbReference type="Proteomes" id="UP000001572">
    <property type="component" value="Chromosome"/>
</dbReference>
<evidence type="ECO:0000313" key="5">
    <source>
        <dbReference type="EMBL" id="ABR50828.1"/>
    </source>
</evidence>
<keyword evidence="3" id="KW-1133">Transmembrane helix</keyword>
<sequence length="502" mass="58411">MMDPLRRKIKRIVIILTVFVFSMGVYHFWPGYQALPVLAPKITEGEGAYYKINAVFEEESMGIKAHQELKYLNKHEQTLENIYLHLYPNTFKSKEQAPFEKEEIDRAYPNGFNPGWVEILSVKEGKNPTDHLIMGTGGTILRVTPKKPLAPGESMNLSIEFEVKLPNAIGRMGYSDSTVNITNWYPILSVYDKNGWNLDPYYPIGDPFYSEVATYEITLMIPTGYELATTGNVMKQKEDGNMKTYEIEAKSVRDFAMVISRFFEVQEAKLGETKILSYSINGLRGEEALQYGVDSLEIFNRLFGVYPYDQLSIVAADFFIGGMEYPNLVMIGRQLYEMEEKFPLEYVVVHEVAHQWWYGIVGNNEITEPWLDEALTEYSTLMYFEEKYGPHIKEQIFEKMIKAQYHNFTDFEPDKGEGILRSLKEFDSSWEYSSIVYSKGAMFVEELREHMGDEAFMTSMREYFLDYQFKNATTEDFFVVCQRNTSIDLRPLFTQWLEKQME</sequence>
<dbReference type="Pfam" id="PF01433">
    <property type="entry name" value="Peptidase_M1"/>
    <property type="match status" value="1"/>
</dbReference>
<dbReference type="OrthoDB" id="9814383at2"/>
<evidence type="ECO:0000256" key="1">
    <source>
        <dbReference type="PIRSR" id="PIRSR634015-1"/>
    </source>
</evidence>